<keyword evidence="1" id="KW-0808">Transferase</keyword>
<reference evidence="5" key="1">
    <citation type="submission" date="2013-10" db="EMBL/GenBank/DDBJ databases">
        <title>Genomic analysis of the causative agents of coccidiosis in chickens.</title>
        <authorList>
            <person name="Reid A.J."/>
            <person name="Blake D."/>
            <person name="Billington K."/>
            <person name="Browne H."/>
            <person name="Dunn M."/>
            <person name="Hung S."/>
            <person name="Kawahara F."/>
            <person name="Miranda-Saavedra D."/>
            <person name="Mourier T."/>
            <person name="Nagra H."/>
            <person name="Otto T.D."/>
            <person name="Rawlings N."/>
            <person name="Sanchez A."/>
            <person name="Sanders M."/>
            <person name="Subramaniam C."/>
            <person name="Tay Y."/>
            <person name="Dear P."/>
            <person name="Doerig C."/>
            <person name="Gruber A."/>
            <person name="Parkinson J."/>
            <person name="Shirley M."/>
            <person name="Wan K.L."/>
            <person name="Berriman M."/>
            <person name="Tomley F."/>
            <person name="Pain A."/>
        </authorList>
    </citation>
    <scope>NUCLEOTIDE SEQUENCE [LARGE SCALE GENOMIC DNA]</scope>
    <source>
        <strain evidence="5">Houghton</strain>
    </source>
</reference>
<dbReference type="GeneID" id="25383157"/>
<evidence type="ECO:0008006" key="7">
    <source>
        <dbReference type="Google" id="ProtNLM"/>
    </source>
</evidence>
<dbReference type="SUPFAM" id="SSF52540">
    <property type="entry name" value="P-loop containing nucleoside triphosphate hydrolases"/>
    <property type="match status" value="1"/>
</dbReference>
<name>U6KDA7_9EIME</name>
<evidence type="ECO:0000256" key="3">
    <source>
        <dbReference type="ARBA" id="ARBA00022777"/>
    </source>
</evidence>
<dbReference type="PANTHER" id="PTHR23359">
    <property type="entry name" value="NUCLEOTIDE KINASE"/>
    <property type="match status" value="1"/>
</dbReference>
<dbReference type="GO" id="GO:0006139">
    <property type="term" value="P:nucleobase-containing compound metabolic process"/>
    <property type="evidence" value="ECO:0007669"/>
    <property type="project" value="InterPro"/>
</dbReference>
<evidence type="ECO:0000313" key="5">
    <source>
        <dbReference type="EMBL" id="CDJ34237.1"/>
    </source>
</evidence>
<dbReference type="VEuPathDB" id="ToxoDB:EMH_0088840"/>
<dbReference type="EMBL" id="HG686289">
    <property type="protein sequence ID" value="CDJ34237.1"/>
    <property type="molecule type" value="Genomic_DNA"/>
</dbReference>
<dbReference type="Gene3D" id="3.40.50.300">
    <property type="entry name" value="P-loop containing nucleotide triphosphate hydrolases"/>
    <property type="match status" value="1"/>
</dbReference>
<dbReference type="GO" id="GO:0019205">
    <property type="term" value="F:nucleobase-containing compound kinase activity"/>
    <property type="evidence" value="ECO:0007669"/>
    <property type="project" value="InterPro"/>
</dbReference>
<evidence type="ECO:0000256" key="1">
    <source>
        <dbReference type="ARBA" id="ARBA00022679"/>
    </source>
</evidence>
<dbReference type="AlphaFoldDB" id="U6KDA7"/>
<protein>
    <recommendedName>
        <fullName evidence="7">Adenylate kinase</fullName>
    </recommendedName>
</protein>
<proteinExistence type="predicted"/>
<sequence length="154" mass="17060">MRFCIIGSCASGKSTQSCLLTNRFGVVHVDIREILIQKAHEDPACKEALVELEAGVEWSCEELLIQLVAQRIAAADCARRGWVLDGIPQTARQALLLREHKIIPDCILLLEAPEGTLVDRIKKRKADSDSKCSEGAQADKNQQQKDAARLVELR</sequence>
<dbReference type="OrthoDB" id="522106at2759"/>
<organism evidence="5 6">
    <name type="scientific">Eimeria mitis</name>
    <dbReference type="NCBI Taxonomy" id="44415"/>
    <lineage>
        <taxon>Eukaryota</taxon>
        <taxon>Sar</taxon>
        <taxon>Alveolata</taxon>
        <taxon>Apicomplexa</taxon>
        <taxon>Conoidasida</taxon>
        <taxon>Coccidia</taxon>
        <taxon>Eucoccidiorida</taxon>
        <taxon>Eimeriorina</taxon>
        <taxon>Eimeriidae</taxon>
        <taxon>Eimeria</taxon>
    </lineage>
</organism>
<accession>U6KDA7</accession>
<keyword evidence="2" id="KW-0547">Nucleotide-binding</keyword>
<evidence type="ECO:0000256" key="2">
    <source>
        <dbReference type="ARBA" id="ARBA00022741"/>
    </source>
</evidence>
<dbReference type="Pfam" id="PF00406">
    <property type="entry name" value="ADK"/>
    <property type="match status" value="1"/>
</dbReference>
<dbReference type="InterPro" id="IPR027417">
    <property type="entry name" value="P-loop_NTPase"/>
</dbReference>
<keyword evidence="3" id="KW-0418">Kinase</keyword>
<feature type="region of interest" description="Disordered" evidence="4">
    <location>
        <begin position="125"/>
        <end position="154"/>
    </location>
</feature>
<evidence type="ECO:0000256" key="4">
    <source>
        <dbReference type="SAM" id="MobiDB-lite"/>
    </source>
</evidence>
<reference evidence="5" key="2">
    <citation type="submission" date="2013-10" db="EMBL/GenBank/DDBJ databases">
        <authorList>
            <person name="Aslett M."/>
        </authorList>
    </citation>
    <scope>NUCLEOTIDE SEQUENCE [LARGE SCALE GENOMIC DNA]</scope>
    <source>
        <strain evidence="5">Houghton</strain>
    </source>
</reference>
<dbReference type="InterPro" id="IPR000850">
    <property type="entry name" value="Adenylat/UMP-CMP_kin"/>
</dbReference>
<keyword evidence="6" id="KW-1185">Reference proteome</keyword>
<evidence type="ECO:0000313" key="6">
    <source>
        <dbReference type="Proteomes" id="UP000030744"/>
    </source>
</evidence>
<dbReference type="GO" id="GO:0005524">
    <property type="term" value="F:ATP binding"/>
    <property type="evidence" value="ECO:0007669"/>
    <property type="project" value="InterPro"/>
</dbReference>
<dbReference type="Proteomes" id="UP000030744">
    <property type="component" value="Unassembled WGS sequence"/>
</dbReference>
<feature type="compositionally biased region" description="Basic and acidic residues" evidence="4">
    <location>
        <begin position="142"/>
        <end position="154"/>
    </location>
</feature>
<gene>
    <name evidence="5" type="ORF">EMH_0088840</name>
</gene>
<dbReference type="RefSeq" id="XP_013356800.1">
    <property type="nucleotide sequence ID" value="XM_013501346.1"/>
</dbReference>